<gene>
    <name evidence="1" type="ORF">HNP60_003362</name>
</gene>
<sequence length="398" mass="43898">MSVLGQWPRTGEGRQIKAATERITRLLDSAHDRDVYHAFDSLDQALNELRLILTNPFFQRVLARKMHVSRLGARQSFGSLIEGHITDFDNFLAVHRPSKDEISKIQAAPPPTFEDIDFSDRLLKIAPEQQIGPLQFEFCDGVLRIKHDNAESDDRDRHNITSANNALISEGNYLIENLIASNCDQRLTETVQSIHEKVSTEIDIIHLGIANLACGQMVSRFEAELPEVVAARLEGYSVGVSLFVGQYPAWHRFVENAAAADYDLTDVRRIYEAGTALLPHLREASTIVNPEVPRSVEWVLEAISNPRRSSKRALFGAIRTLENLLARIFTEFANLLRSASAGANSGVKRGTSVIAAAGLLYAAANAAADLSPAAGRIAKANWLEQAAKLVKRGLENGE</sequence>
<dbReference type="RefSeq" id="WP_184155881.1">
    <property type="nucleotide sequence ID" value="NZ_JACHKA010000001.1"/>
</dbReference>
<reference evidence="1 2" key="1">
    <citation type="submission" date="2020-08" db="EMBL/GenBank/DDBJ databases">
        <title>Exploring microbial biodiversity for novel pathways involved in the catabolism of aromatic compounds derived from lignin.</title>
        <authorList>
            <person name="Elkins J."/>
        </authorList>
    </citation>
    <scope>NUCLEOTIDE SEQUENCE [LARGE SCALE GENOMIC DNA]</scope>
    <source>
        <strain evidence="1 2">B1D3A</strain>
    </source>
</reference>
<evidence type="ECO:0000313" key="1">
    <source>
        <dbReference type="EMBL" id="MBB5987388.1"/>
    </source>
</evidence>
<proteinExistence type="predicted"/>
<dbReference type="Proteomes" id="UP001138540">
    <property type="component" value="Unassembled WGS sequence"/>
</dbReference>
<keyword evidence="2" id="KW-1185">Reference proteome</keyword>
<evidence type="ECO:0000313" key="2">
    <source>
        <dbReference type="Proteomes" id="UP001138540"/>
    </source>
</evidence>
<dbReference type="EMBL" id="JACHKA010000001">
    <property type="protein sequence ID" value="MBB5987388.1"/>
    <property type="molecule type" value="Genomic_DNA"/>
</dbReference>
<comment type="caution">
    <text evidence="1">The sequence shown here is derived from an EMBL/GenBank/DDBJ whole genome shotgun (WGS) entry which is preliminary data.</text>
</comment>
<name>A0ABR6NJC7_9SPHN</name>
<protein>
    <submittedName>
        <fullName evidence="1">Uncharacterized protein</fullName>
    </submittedName>
</protein>
<accession>A0ABR6NJC7</accession>
<organism evidence="1 2">
    <name type="scientific">Sphingobium lignivorans</name>
    <dbReference type="NCBI Taxonomy" id="2735886"/>
    <lineage>
        <taxon>Bacteria</taxon>
        <taxon>Pseudomonadati</taxon>
        <taxon>Pseudomonadota</taxon>
        <taxon>Alphaproteobacteria</taxon>
        <taxon>Sphingomonadales</taxon>
        <taxon>Sphingomonadaceae</taxon>
        <taxon>Sphingobium</taxon>
    </lineage>
</organism>